<dbReference type="NCBIfam" id="NF001924">
    <property type="entry name" value="PRK00702.1"/>
    <property type="match status" value="1"/>
</dbReference>
<dbReference type="AlphaFoldDB" id="A0A851HJK2"/>
<dbReference type="PANTHER" id="PTHR11934">
    <property type="entry name" value="RIBOSE-5-PHOSPHATE ISOMERASE"/>
    <property type="match status" value="1"/>
</dbReference>
<feature type="binding site" evidence="3">
    <location>
        <begin position="98"/>
        <end position="101"/>
    </location>
    <ligand>
        <name>substrate</name>
    </ligand>
</feature>
<name>A0A851HJK2_9GAMM</name>
<dbReference type="GO" id="GO:0005829">
    <property type="term" value="C:cytosol"/>
    <property type="evidence" value="ECO:0007669"/>
    <property type="project" value="TreeGrafter"/>
</dbReference>
<dbReference type="GO" id="GO:0004751">
    <property type="term" value="F:ribose-5-phosphate isomerase activity"/>
    <property type="evidence" value="ECO:0007669"/>
    <property type="project" value="UniProtKB-UniRule"/>
</dbReference>
<evidence type="ECO:0000313" key="5">
    <source>
        <dbReference type="Proteomes" id="UP000536442"/>
    </source>
</evidence>
<proteinExistence type="inferred from homology"/>
<comment type="subunit">
    <text evidence="3">Homodimer.</text>
</comment>
<comment type="similarity">
    <text evidence="3">Belongs to the ribose 5-phosphate isomerase family.</text>
</comment>
<dbReference type="FunFam" id="3.40.50.1360:FF:000001">
    <property type="entry name" value="Ribose-5-phosphate isomerase A"/>
    <property type="match status" value="1"/>
</dbReference>
<dbReference type="HAMAP" id="MF_00170">
    <property type="entry name" value="Rib_5P_isom_A"/>
    <property type="match status" value="1"/>
</dbReference>
<dbReference type="SUPFAM" id="SSF75445">
    <property type="entry name" value="D-ribose-5-phosphate isomerase (RpiA), lid domain"/>
    <property type="match status" value="1"/>
</dbReference>
<dbReference type="PANTHER" id="PTHR11934:SF0">
    <property type="entry name" value="RIBOSE-5-PHOSPHATE ISOMERASE"/>
    <property type="match status" value="1"/>
</dbReference>
<dbReference type="FunFam" id="3.30.70.260:FF:000004">
    <property type="entry name" value="Ribose-5-phosphate isomerase A"/>
    <property type="match status" value="1"/>
</dbReference>
<dbReference type="UniPathway" id="UPA00115">
    <property type="reaction ID" value="UER00412"/>
</dbReference>
<dbReference type="SUPFAM" id="SSF100950">
    <property type="entry name" value="NagB/RpiA/CoA transferase-like"/>
    <property type="match status" value="1"/>
</dbReference>
<keyword evidence="2 3" id="KW-0413">Isomerase</keyword>
<feature type="active site" description="Proton acceptor" evidence="3">
    <location>
        <position position="107"/>
    </location>
</feature>
<protein>
    <recommendedName>
        <fullName evidence="3">Ribose-5-phosphate isomerase A</fullName>
        <ecNumber evidence="3">5.3.1.6</ecNumber>
    </recommendedName>
    <alternativeName>
        <fullName evidence="3">Phosphoriboisomerase A</fullName>
        <shortName evidence="3">PRI</shortName>
    </alternativeName>
</protein>
<dbReference type="GO" id="GO:0009052">
    <property type="term" value="P:pentose-phosphate shunt, non-oxidative branch"/>
    <property type="evidence" value="ECO:0007669"/>
    <property type="project" value="UniProtKB-UniRule"/>
</dbReference>
<feature type="binding site" evidence="3">
    <location>
        <begin position="32"/>
        <end position="35"/>
    </location>
    <ligand>
        <name>substrate</name>
    </ligand>
</feature>
<dbReference type="NCBIfam" id="TIGR00021">
    <property type="entry name" value="rpiA"/>
    <property type="match status" value="1"/>
</dbReference>
<dbReference type="GO" id="GO:0006014">
    <property type="term" value="P:D-ribose metabolic process"/>
    <property type="evidence" value="ECO:0007669"/>
    <property type="project" value="TreeGrafter"/>
</dbReference>
<evidence type="ECO:0000256" key="1">
    <source>
        <dbReference type="ARBA" id="ARBA00001713"/>
    </source>
</evidence>
<dbReference type="EC" id="5.3.1.6" evidence="3"/>
<comment type="caution">
    <text evidence="4">The sequence shown here is derived from an EMBL/GenBank/DDBJ whole genome shotgun (WGS) entry which is preliminary data.</text>
</comment>
<feature type="binding site" evidence="3">
    <location>
        <begin position="85"/>
        <end position="88"/>
    </location>
    <ligand>
        <name>substrate</name>
    </ligand>
</feature>
<dbReference type="Pfam" id="PF06026">
    <property type="entry name" value="Rib_5-P_isom_A"/>
    <property type="match status" value="1"/>
</dbReference>
<comment type="function">
    <text evidence="3">Catalyzes the reversible conversion of ribose-5-phosphate to ribulose 5-phosphate.</text>
</comment>
<accession>A0A851HJK2</accession>
<dbReference type="InterPro" id="IPR037171">
    <property type="entry name" value="NagB/RpiA_transferase-like"/>
</dbReference>
<evidence type="ECO:0000313" key="4">
    <source>
        <dbReference type="EMBL" id="NWN89999.1"/>
    </source>
</evidence>
<feature type="binding site" evidence="3">
    <location>
        <position position="125"/>
    </location>
    <ligand>
        <name>substrate</name>
    </ligand>
</feature>
<dbReference type="InterPro" id="IPR020672">
    <property type="entry name" value="Ribose5P_isomerase_typA_subgr"/>
</dbReference>
<comment type="catalytic activity">
    <reaction evidence="1 3">
        <text>aldehydo-D-ribose 5-phosphate = D-ribulose 5-phosphate</text>
        <dbReference type="Rhea" id="RHEA:14657"/>
        <dbReference type="ChEBI" id="CHEBI:58121"/>
        <dbReference type="ChEBI" id="CHEBI:58273"/>
        <dbReference type="EC" id="5.3.1.6"/>
    </reaction>
</comment>
<dbReference type="EMBL" id="JABEVQ010000001">
    <property type="protein sequence ID" value="NWN89999.1"/>
    <property type="molecule type" value="Genomic_DNA"/>
</dbReference>
<evidence type="ECO:0000256" key="3">
    <source>
        <dbReference type="HAMAP-Rule" id="MF_00170"/>
    </source>
</evidence>
<dbReference type="InterPro" id="IPR004788">
    <property type="entry name" value="Ribose5P_isomerase_type_A"/>
</dbReference>
<dbReference type="Gene3D" id="3.30.70.260">
    <property type="match status" value="1"/>
</dbReference>
<comment type="pathway">
    <text evidence="3">Carbohydrate degradation; pentose phosphate pathway; D-ribose 5-phosphate from D-ribulose 5-phosphate (non-oxidative stage): step 1/1.</text>
</comment>
<keyword evidence="5" id="KW-1185">Reference proteome</keyword>
<dbReference type="CDD" id="cd01398">
    <property type="entry name" value="RPI_A"/>
    <property type="match status" value="1"/>
</dbReference>
<reference evidence="4 5" key="1">
    <citation type="submission" date="2020-03" db="EMBL/GenBank/DDBJ databases">
        <title>Metagenomic, metatranscriptomic, and metabolomic analyses revealed the key microbes and metabolic features during the fermentation of ganjang, Korean traditional soy sauce.</title>
        <authorList>
            <person name="Chun B.H."/>
            <person name="Jeon C.O."/>
        </authorList>
    </citation>
    <scope>NUCLEOTIDE SEQUENCE [LARGE SCALE GENOMIC DNA]</scope>
    <source>
        <strain evidence="4 5">KG14</strain>
    </source>
</reference>
<organism evidence="4 5">
    <name type="scientific">Marinobacter adhaerens</name>
    <dbReference type="NCBI Taxonomy" id="1033846"/>
    <lineage>
        <taxon>Bacteria</taxon>
        <taxon>Pseudomonadati</taxon>
        <taxon>Pseudomonadota</taxon>
        <taxon>Gammaproteobacteria</taxon>
        <taxon>Pseudomonadales</taxon>
        <taxon>Marinobacteraceae</taxon>
        <taxon>Marinobacter</taxon>
    </lineage>
</organism>
<dbReference type="Proteomes" id="UP000536442">
    <property type="component" value="Unassembled WGS sequence"/>
</dbReference>
<dbReference type="Gene3D" id="3.40.50.1360">
    <property type="match status" value="1"/>
</dbReference>
<evidence type="ECO:0000256" key="2">
    <source>
        <dbReference type="ARBA" id="ARBA00023235"/>
    </source>
</evidence>
<gene>
    <name evidence="3 4" type="primary">rpiA</name>
    <name evidence="4" type="ORF">HLV39_00630</name>
</gene>
<sequence>MNQDDLKKAVAKAAVDYITPRLERDSIIGVGTGSTANFFIDMLADLKTGFDGAVASSEATAERLKHHGIPVYDLNNATPLEFYVDGADEVNERLELIKGGGGALTREKIVAEVAKTFICIADESKQVGILGNFPLPVEVIPMARSHVGREIVRLGGDPVYRNGVVTDNGNIIIDIHNLDISRPIKVEEKLNNIVGVVTNGLFARRPADLLLLGSGEGVKSIPRRGA</sequence>